<proteinExistence type="predicted"/>
<evidence type="ECO:0000313" key="3">
    <source>
        <dbReference type="Proteomes" id="UP001170379"/>
    </source>
</evidence>
<organism evidence="2 3">
    <name type="scientific">Gulosibacter molinativorax</name>
    <dbReference type="NCBI Taxonomy" id="256821"/>
    <lineage>
        <taxon>Bacteria</taxon>
        <taxon>Bacillati</taxon>
        <taxon>Actinomycetota</taxon>
        <taxon>Actinomycetes</taxon>
        <taxon>Micrococcales</taxon>
        <taxon>Microbacteriaceae</taxon>
        <taxon>Gulosibacter</taxon>
    </lineage>
</organism>
<reference evidence="2" key="1">
    <citation type="submission" date="2018-03" db="EMBL/GenBank/DDBJ databases">
        <authorList>
            <person name="Nunes O.C."/>
            <person name="Lopes A.R."/>
            <person name="Froufe H."/>
            <person name="Munoz-Merida A."/>
            <person name="Barroso C."/>
            <person name="Egas C."/>
        </authorList>
    </citation>
    <scope>NUCLEOTIDE SEQUENCE</scope>
    <source>
        <strain evidence="2">ON4</strain>
    </source>
</reference>
<gene>
    <name evidence="2" type="ORF">C7K25_04740</name>
</gene>
<evidence type="ECO:0000256" key="1">
    <source>
        <dbReference type="SAM" id="MobiDB-lite"/>
    </source>
</evidence>
<dbReference type="Proteomes" id="UP001170379">
    <property type="component" value="Unassembled WGS sequence"/>
</dbReference>
<evidence type="ECO:0008006" key="4">
    <source>
        <dbReference type="Google" id="ProtNLM"/>
    </source>
</evidence>
<feature type="compositionally biased region" description="Basic and acidic residues" evidence="1">
    <location>
        <begin position="63"/>
        <end position="72"/>
    </location>
</feature>
<name>A0ABT7C6F7_9MICO</name>
<feature type="region of interest" description="Disordered" evidence="1">
    <location>
        <begin position="53"/>
        <end position="78"/>
    </location>
</feature>
<dbReference type="InterPro" id="IPR010982">
    <property type="entry name" value="Lambda_DNA-bd_dom_sf"/>
</dbReference>
<dbReference type="Gene3D" id="1.10.260.40">
    <property type="entry name" value="lambda repressor-like DNA-binding domains"/>
    <property type="match status" value="1"/>
</dbReference>
<dbReference type="Pfam" id="PF13560">
    <property type="entry name" value="HTH_31"/>
    <property type="match status" value="1"/>
</dbReference>
<sequence>MARQRWSGRKLANRLGVQPTWVNRRASGATPLDPNDIALFADVLGVSIESLFGKQKTPPAGEGEGRNVRLEGLEPPTF</sequence>
<keyword evidence="3" id="KW-1185">Reference proteome</keyword>
<accession>A0ABT7C6F7</accession>
<reference evidence="2" key="2">
    <citation type="journal article" date="2022" name="Sci. Rep.">
        <title>In silico prediction of the enzymes involved in the degradation of the herbicide molinate by Gulosibacter molinativorax ON4T.</title>
        <authorList>
            <person name="Lopes A.R."/>
            <person name="Bunin E."/>
            <person name="Viana A.T."/>
            <person name="Froufe H."/>
            <person name="Munoz-Merida A."/>
            <person name="Pinho D."/>
            <person name="Figueiredo J."/>
            <person name="Barroso C."/>
            <person name="Vaz-Moreira I."/>
            <person name="Bellanger X."/>
            <person name="Egas C."/>
            <person name="Nunes O.C."/>
        </authorList>
    </citation>
    <scope>NUCLEOTIDE SEQUENCE</scope>
    <source>
        <strain evidence="2">ON4</strain>
    </source>
</reference>
<protein>
    <recommendedName>
        <fullName evidence="4">XRE family transcriptional regulator</fullName>
    </recommendedName>
</protein>
<evidence type="ECO:0000313" key="2">
    <source>
        <dbReference type="EMBL" id="MDJ1370678.1"/>
    </source>
</evidence>
<dbReference type="CDD" id="cd00093">
    <property type="entry name" value="HTH_XRE"/>
    <property type="match status" value="1"/>
</dbReference>
<dbReference type="InterPro" id="IPR001387">
    <property type="entry name" value="Cro/C1-type_HTH"/>
</dbReference>
<dbReference type="SUPFAM" id="SSF47413">
    <property type="entry name" value="lambda repressor-like DNA-binding domains"/>
    <property type="match status" value="1"/>
</dbReference>
<comment type="caution">
    <text evidence="2">The sequence shown here is derived from an EMBL/GenBank/DDBJ whole genome shotgun (WGS) entry which is preliminary data.</text>
</comment>
<dbReference type="EMBL" id="PXVD01000006">
    <property type="protein sequence ID" value="MDJ1370678.1"/>
    <property type="molecule type" value="Genomic_DNA"/>
</dbReference>